<dbReference type="Proteomes" id="UP000887565">
    <property type="component" value="Unplaced"/>
</dbReference>
<feature type="compositionally biased region" description="Polar residues" evidence="1">
    <location>
        <begin position="12"/>
        <end position="29"/>
    </location>
</feature>
<organism evidence="2 3">
    <name type="scientific">Romanomermis culicivorax</name>
    <name type="common">Nematode worm</name>
    <dbReference type="NCBI Taxonomy" id="13658"/>
    <lineage>
        <taxon>Eukaryota</taxon>
        <taxon>Metazoa</taxon>
        <taxon>Ecdysozoa</taxon>
        <taxon>Nematoda</taxon>
        <taxon>Enoplea</taxon>
        <taxon>Dorylaimia</taxon>
        <taxon>Mermithida</taxon>
        <taxon>Mermithoidea</taxon>
        <taxon>Mermithidae</taxon>
        <taxon>Romanomermis</taxon>
    </lineage>
</organism>
<evidence type="ECO:0000313" key="3">
    <source>
        <dbReference type="WBParaSite" id="nRc.2.0.1.t22194-RA"/>
    </source>
</evidence>
<accession>A0A915J909</accession>
<reference evidence="3" key="1">
    <citation type="submission" date="2022-11" db="UniProtKB">
        <authorList>
            <consortium name="WormBaseParasite"/>
        </authorList>
    </citation>
    <scope>IDENTIFICATION</scope>
</reference>
<keyword evidence="2" id="KW-1185">Reference proteome</keyword>
<dbReference type="WBParaSite" id="nRc.2.0.1.t22194-RA">
    <property type="protein sequence ID" value="nRc.2.0.1.t22194-RA"/>
    <property type="gene ID" value="nRc.2.0.1.g22194"/>
</dbReference>
<protein>
    <submittedName>
        <fullName evidence="3">Uncharacterized protein</fullName>
    </submittedName>
</protein>
<feature type="region of interest" description="Disordered" evidence="1">
    <location>
        <begin position="1"/>
        <end position="29"/>
    </location>
</feature>
<proteinExistence type="predicted"/>
<evidence type="ECO:0000256" key="1">
    <source>
        <dbReference type="SAM" id="MobiDB-lite"/>
    </source>
</evidence>
<evidence type="ECO:0000313" key="2">
    <source>
        <dbReference type="Proteomes" id="UP000887565"/>
    </source>
</evidence>
<dbReference type="AlphaFoldDB" id="A0A915J909"/>
<sequence length="72" mass="7823">MTKPSPGPILRTPSSILNQRTPQPPTLVSANNYSSSLAIANTNEVHNFRFKARDALDQLSTAAARMTNNVPM</sequence>
<name>A0A915J909_ROMCU</name>